<evidence type="ECO:0000313" key="3">
    <source>
        <dbReference type="Proteomes" id="UP000485058"/>
    </source>
</evidence>
<organism evidence="2 3">
    <name type="scientific">Haematococcus lacustris</name>
    <name type="common">Green alga</name>
    <name type="synonym">Haematococcus pluvialis</name>
    <dbReference type="NCBI Taxonomy" id="44745"/>
    <lineage>
        <taxon>Eukaryota</taxon>
        <taxon>Viridiplantae</taxon>
        <taxon>Chlorophyta</taxon>
        <taxon>core chlorophytes</taxon>
        <taxon>Chlorophyceae</taxon>
        <taxon>CS clade</taxon>
        <taxon>Chlamydomonadales</taxon>
        <taxon>Haematococcaceae</taxon>
        <taxon>Haematococcus</taxon>
    </lineage>
</organism>
<dbReference type="Proteomes" id="UP000485058">
    <property type="component" value="Unassembled WGS sequence"/>
</dbReference>
<accession>A0A699YJE0</accession>
<feature type="compositionally biased region" description="Gly residues" evidence="1">
    <location>
        <begin position="99"/>
        <end position="118"/>
    </location>
</feature>
<dbReference type="AlphaFoldDB" id="A0A699YJE0"/>
<proteinExistence type="predicted"/>
<protein>
    <submittedName>
        <fullName evidence="2">Uncharacterized protein</fullName>
    </submittedName>
</protein>
<comment type="caution">
    <text evidence="2">The sequence shown here is derived from an EMBL/GenBank/DDBJ whole genome shotgun (WGS) entry which is preliminary data.</text>
</comment>
<sequence>MIHEHSLVLSPNSDIAQLAETPATSWVWANILLGLAYDGAHWHQGFQEQHAGSLGECTVEAAVMQALTALDLPGLLPHSAAMPLQRQVSRGLGGRAGLGAAGAMAGGQRGQGETGGTKGAVVQRGCGS</sequence>
<keyword evidence="3" id="KW-1185">Reference proteome</keyword>
<name>A0A699YJE0_HAELA</name>
<evidence type="ECO:0000313" key="2">
    <source>
        <dbReference type="EMBL" id="GFH10213.1"/>
    </source>
</evidence>
<feature type="region of interest" description="Disordered" evidence="1">
    <location>
        <begin position="99"/>
        <end position="128"/>
    </location>
</feature>
<reference evidence="2 3" key="1">
    <citation type="submission" date="2020-02" db="EMBL/GenBank/DDBJ databases">
        <title>Draft genome sequence of Haematococcus lacustris strain NIES-144.</title>
        <authorList>
            <person name="Morimoto D."/>
            <person name="Nakagawa S."/>
            <person name="Yoshida T."/>
            <person name="Sawayama S."/>
        </authorList>
    </citation>
    <scope>NUCLEOTIDE SEQUENCE [LARGE SCALE GENOMIC DNA]</scope>
    <source>
        <strain evidence="2 3">NIES-144</strain>
    </source>
</reference>
<dbReference type="EMBL" id="BLLF01000296">
    <property type="protein sequence ID" value="GFH10213.1"/>
    <property type="molecule type" value="Genomic_DNA"/>
</dbReference>
<gene>
    <name evidence="2" type="ORF">HaLaN_05486</name>
</gene>
<evidence type="ECO:0000256" key="1">
    <source>
        <dbReference type="SAM" id="MobiDB-lite"/>
    </source>
</evidence>